<evidence type="ECO:0000313" key="2">
    <source>
        <dbReference type="EMBL" id="KAK9760466.1"/>
    </source>
</evidence>
<feature type="signal peptide" evidence="1">
    <location>
        <begin position="1"/>
        <end position="20"/>
    </location>
</feature>
<dbReference type="EMBL" id="JASJQH010002114">
    <property type="protein sequence ID" value="KAK9760466.1"/>
    <property type="molecule type" value="Genomic_DNA"/>
</dbReference>
<protein>
    <recommendedName>
        <fullName evidence="4">Extracellular membrane protein CFEM domain-containing protein</fullName>
    </recommendedName>
</protein>
<keyword evidence="1" id="KW-0732">Signal</keyword>
<organism evidence="2 3">
    <name type="scientific">Basidiobolus ranarum</name>
    <dbReference type="NCBI Taxonomy" id="34480"/>
    <lineage>
        <taxon>Eukaryota</taxon>
        <taxon>Fungi</taxon>
        <taxon>Fungi incertae sedis</taxon>
        <taxon>Zoopagomycota</taxon>
        <taxon>Entomophthoromycotina</taxon>
        <taxon>Basidiobolomycetes</taxon>
        <taxon>Basidiobolales</taxon>
        <taxon>Basidiobolaceae</taxon>
        <taxon>Basidiobolus</taxon>
    </lineage>
</organism>
<sequence>MRSTLLVASTVVLAAVAVQSVDFPFKSPGECAAACAQAAGEECMPDYTSNPEDANFVKSLSCLCGSDVAKTQKYISSNYQCIGT</sequence>
<accession>A0ABR2WG77</accession>
<keyword evidence="3" id="KW-1185">Reference proteome</keyword>
<reference evidence="2 3" key="1">
    <citation type="submission" date="2023-04" db="EMBL/GenBank/DDBJ databases">
        <title>Genome of Basidiobolus ranarum AG-B5.</title>
        <authorList>
            <person name="Stajich J.E."/>
            <person name="Carter-House D."/>
            <person name="Gryganskyi A."/>
        </authorList>
    </citation>
    <scope>NUCLEOTIDE SEQUENCE [LARGE SCALE GENOMIC DNA]</scope>
    <source>
        <strain evidence="2 3">AG-B5</strain>
    </source>
</reference>
<evidence type="ECO:0000313" key="3">
    <source>
        <dbReference type="Proteomes" id="UP001479436"/>
    </source>
</evidence>
<feature type="chain" id="PRO_5045044968" description="Extracellular membrane protein CFEM domain-containing protein" evidence="1">
    <location>
        <begin position="21"/>
        <end position="84"/>
    </location>
</feature>
<comment type="caution">
    <text evidence="2">The sequence shown here is derived from an EMBL/GenBank/DDBJ whole genome shotgun (WGS) entry which is preliminary data.</text>
</comment>
<evidence type="ECO:0008006" key="4">
    <source>
        <dbReference type="Google" id="ProtNLM"/>
    </source>
</evidence>
<gene>
    <name evidence="2" type="ORF">K7432_015469</name>
</gene>
<name>A0ABR2WG77_9FUNG</name>
<dbReference type="Proteomes" id="UP001479436">
    <property type="component" value="Unassembled WGS sequence"/>
</dbReference>
<evidence type="ECO:0000256" key="1">
    <source>
        <dbReference type="SAM" id="SignalP"/>
    </source>
</evidence>
<proteinExistence type="predicted"/>